<name>A0A0E9SBE8_ANGAN</name>
<reference evidence="1" key="1">
    <citation type="submission" date="2014-11" db="EMBL/GenBank/DDBJ databases">
        <authorList>
            <person name="Amaro Gonzalez C."/>
        </authorList>
    </citation>
    <scope>NUCLEOTIDE SEQUENCE</scope>
</reference>
<reference evidence="1" key="2">
    <citation type="journal article" date="2015" name="Fish Shellfish Immunol.">
        <title>Early steps in the European eel (Anguilla anguilla)-Vibrio vulnificus interaction in the gills: Role of the RtxA13 toxin.</title>
        <authorList>
            <person name="Callol A."/>
            <person name="Pajuelo D."/>
            <person name="Ebbesson L."/>
            <person name="Teles M."/>
            <person name="MacKenzie S."/>
            <person name="Amaro C."/>
        </authorList>
    </citation>
    <scope>NUCLEOTIDE SEQUENCE</scope>
</reference>
<dbReference type="EMBL" id="GBXM01070754">
    <property type="protein sequence ID" value="JAH37823.1"/>
    <property type="molecule type" value="Transcribed_RNA"/>
</dbReference>
<sequence>MVQLRIQEHMHIKCARYSVIVLFFKRNSGHLRSRFYVVADIIF</sequence>
<accession>A0A0E9SBE8</accession>
<dbReference type="AlphaFoldDB" id="A0A0E9SBE8"/>
<evidence type="ECO:0000313" key="1">
    <source>
        <dbReference type="EMBL" id="JAH37823.1"/>
    </source>
</evidence>
<proteinExistence type="predicted"/>
<protein>
    <submittedName>
        <fullName evidence="1">Uncharacterized protein</fullName>
    </submittedName>
</protein>
<organism evidence="1">
    <name type="scientific">Anguilla anguilla</name>
    <name type="common">European freshwater eel</name>
    <name type="synonym">Muraena anguilla</name>
    <dbReference type="NCBI Taxonomy" id="7936"/>
    <lineage>
        <taxon>Eukaryota</taxon>
        <taxon>Metazoa</taxon>
        <taxon>Chordata</taxon>
        <taxon>Craniata</taxon>
        <taxon>Vertebrata</taxon>
        <taxon>Euteleostomi</taxon>
        <taxon>Actinopterygii</taxon>
        <taxon>Neopterygii</taxon>
        <taxon>Teleostei</taxon>
        <taxon>Anguilliformes</taxon>
        <taxon>Anguillidae</taxon>
        <taxon>Anguilla</taxon>
    </lineage>
</organism>